<feature type="transmembrane region" description="Helical" evidence="6">
    <location>
        <begin position="198"/>
        <end position="221"/>
    </location>
</feature>
<dbReference type="Pfam" id="PF04193">
    <property type="entry name" value="PQ-loop"/>
    <property type="match status" value="1"/>
</dbReference>
<accession>U4L1K6</accession>
<dbReference type="OrthoDB" id="407617at2759"/>
<dbReference type="InterPro" id="IPR051415">
    <property type="entry name" value="LAAT-1"/>
</dbReference>
<dbReference type="PANTHER" id="PTHR16201">
    <property type="entry name" value="SEVEN TRANSMEMBRANE PROTEIN 1-RELATED"/>
    <property type="match status" value="1"/>
</dbReference>
<dbReference type="eggNOG" id="KOG2913">
    <property type="taxonomic scope" value="Eukaryota"/>
</dbReference>
<dbReference type="AlphaFoldDB" id="U4L1K6"/>
<evidence type="ECO:0000256" key="3">
    <source>
        <dbReference type="ARBA" id="ARBA00022989"/>
    </source>
</evidence>
<dbReference type="SMART" id="SM00679">
    <property type="entry name" value="CTNS"/>
    <property type="match status" value="2"/>
</dbReference>
<dbReference type="PANTHER" id="PTHR16201:SF37">
    <property type="entry name" value="PQ-LOOP REPEAT-CONTAINING PROTEIN"/>
    <property type="match status" value="1"/>
</dbReference>
<keyword evidence="2 6" id="KW-0812">Transmembrane</keyword>
<feature type="transmembrane region" description="Helical" evidence="6">
    <location>
        <begin position="164"/>
        <end position="186"/>
    </location>
</feature>
<feature type="transmembrane region" description="Helical" evidence="6">
    <location>
        <begin position="12"/>
        <end position="29"/>
    </location>
</feature>
<feature type="transmembrane region" description="Helical" evidence="6">
    <location>
        <begin position="74"/>
        <end position="93"/>
    </location>
</feature>
<sequence length="283" mass="31052">MGMQAQTSTPLAATILGLIGTVLWCIQLIPQIWRNWRTKTTTGLPASMMLLWAISGIPFGVYAILQNFNLPLQIQPQVFMALSMLTFAQCLLYSNRFSTLISCLLSLALLLAFAGIEVALIFTLRPLYRAGNVSPVFAIGIIASILLAAGLLPPYKEVWLRGGMVAGISFVFLGIDWCGAFFSLMSLVAQESFDEMAGGMYCVVLALESGLFLCHGIWWVVRGRKMTRDERGRLERLEKDDVNDASSTGEEDLEAGESEKGAEVAKDAEQEQERDGEVAKQTV</sequence>
<dbReference type="OMA" id="WRIRYRK"/>
<dbReference type="EMBL" id="HF935450">
    <property type="protein sequence ID" value="CCX09311.1"/>
    <property type="molecule type" value="Genomic_DNA"/>
</dbReference>
<feature type="region of interest" description="Disordered" evidence="5">
    <location>
        <begin position="236"/>
        <end position="283"/>
    </location>
</feature>
<gene>
    <name evidence="7" type="ORF">PCON_08904</name>
</gene>
<dbReference type="Proteomes" id="UP000018144">
    <property type="component" value="Unassembled WGS sequence"/>
</dbReference>
<evidence type="ECO:0000313" key="8">
    <source>
        <dbReference type="Proteomes" id="UP000018144"/>
    </source>
</evidence>
<protein>
    <submittedName>
        <fullName evidence="7">Similar to Uncharacterized membrane protein YDR090C acc. no. Q03193</fullName>
    </submittedName>
</protein>
<comment type="subcellular location">
    <subcellularLocation>
        <location evidence="1">Membrane</location>
        <topology evidence="1">Multi-pass membrane protein</topology>
    </subcellularLocation>
</comment>
<feature type="transmembrane region" description="Helical" evidence="6">
    <location>
        <begin position="100"/>
        <end position="122"/>
    </location>
</feature>
<evidence type="ECO:0000256" key="6">
    <source>
        <dbReference type="SAM" id="Phobius"/>
    </source>
</evidence>
<dbReference type="Gene3D" id="1.20.1280.290">
    <property type="match status" value="1"/>
</dbReference>
<feature type="compositionally biased region" description="Basic and acidic residues" evidence="5">
    <location>
        <begin position="257"/>
        <end position="283"/>
    </location>
</feature>
<evidence type="ECO:0000256" key="5">
    <source>
        <dbReference type="SAM" id="MobiDB-lite"/>
    </source>
</evidence>
<dbReference type="GO" id="GO:0016020">
    <property type="term" value="C:membrane"/>
    <property type="evidence" value="ECO:0007669"/>
    <property type="project" value="UniProtKB-SubCell"/>
</dbReference>
<keyword evidence="4 6" id="KW-0472">Membrane</keyword>
<keyword evidence="3 6" id="KW-1133">Transmembrane helix</keyword>
<evidence type="ECO:0000256" key="4">
    <source>
        <dbReference type="ARBA" id="ARBA00023136"/>
    </source>
</evidence>
<name>U4L1K6_PYROM</name>
<proteinExistence type="predicted"/>
<dbReference type="InterPro" id="IPR006603">
    <property type="entry name" value="PQ-loop_rpt"/>
</dbReference>
<keyword evidence="8" id="KW-1185">Reference proteome</keyword>
<evidence type="ECO:0000313" key="7">
    <source>
        <dbReference type="EMBL" id="CCX09311.1"/>
    </source>
</evidence>
<feature type="transmembrane region" description="Helical" evidence="6">
    <location>
        <begin position="50"/>
        <end position="68"/>
    </location>
</feature>
<evidence type="ECO:0000256" key="1">
    <source>
        <dbReference type="ARBA" id="ARBA00004141"/>
    </source>
</evidence>
<organism evidence="7 8">
    <name type="scientific">Pyronema omphalodes (strain CBS 100304)</name>
    <name type="common">Pyronema confluens</name>
    <dbReference type="NCBI Taxonomy" id="1076935"/>
    <lineage>
        <taxon>Eukaryota</taxon>
        <taxon>Fungi</taxon>
        <taxon>Dikarya</taxon>
        <taxon>Ascomycota</taxon>
        <taxon>Pezizomycotina</taxon>
        <taxon>Pezizomycetes</taxon>
        <taxon>Pezizales</taxon>
        <taxon>Pyronemataceae</taxon>
        <taxon>Pyronema</taxon>
    </lineage>
</organism>
<reference evidence="7 8" key="1">
    <citation type="journal article" date="2013" name="PLoS Genet.">
        <title>The genome and development-dependent transcriptomes of Pyronema confluens: a window into fungal evolution.</title>
        <authorList>
            <person name="Traeger S."/>
            <person name="Altegoer F."/>
            <person name="Freitag M."/>
            <person name="Gabaldon T."/>
            <person name="Kempken F."/>
            <person name="Kumar A."/>
            <person name="Marcet-Houben M."/>
            <person name="Poggeler S."/>
            <person name="Stajich J.E."/>
            <person name="Nowrousian M."/>
        </authorList>
    </citation>
    <scope>NUCLEOTIDE SEQUENCE [LARGE SCALE GENOMIC DNA]</scope>
    <source>
        <strain evidence="8">CBS 100304</strain>
        <tissue evidence="7">Vegetative mycelium</tissue>
    </source>
</reference>
<evidence type="ECO:0000256" key="2">
    <source>
        <dbReference type="ARBA" id="ARBA00022692"/>
    </source>
</evidence>
<feature type="transmembrane region" description="Helical" evidence="6">
    <location>
        <begin position="134"/>
        <end position="152"/>
    </location>
</feature>